<feature type="domain" description="Protein kinase" evidence="8">
    <location>
        <begin position="89"/>
        <end position="355"/>
    </location>
</feature>
<evidence type="ECO:0000256" key="4">
    <source>
        <dbReference type="ARBA" id="ARBA00022741"/>
    </source>
</evidence>
<dbReference type="GO" id="GO:0004674">
    <property type="term" value="F:protein serine/threonine kinase activity"/>
    <property type="evidence" value="ECO:0007669"/>
    <property type="project" value="UniProtKB-KW"/>
</dbReference>
<keyword evidence="5 9" id="KW-0418">Kinase</keyword>
<evidence type="ECO:0000256" key="7">
    <source>
        <dbReference type="SAM" id="MobiDB-lite"/>
    </source>
</evidence>
<keyword evidence="10" id="KW-1185">Reference proteome</keyword>
<dbReference type="Gene3D" id="1.10.510.10">
    <property type="entry name" value="Transferase(Phosphotransferase) domain 1"/>
    <property type="match status" value="1"/>
</dbReference>
<organism evidence="9 10">
    <name type="scientific">Striga hermonthica</name>
    <name type="common">Purple witchweed</name>
    <name type="synonym">Buchnera hermonthica</name>
    <dbReference type="NCBI Taxonomy" id="68872"/>
    <lineage>
        <taxon>Eukaryota</taxon>
        <taxon>Viridiplantae</taxon>
        <taxon>Streptophyta</taxon>
        <taxon>Embryophyta</taxon>
        <taxon>Tracheophyta</taxon>
        <taxon>Spermatophyta</taxon>
        <taxon>Magnoliopsida</taxon>
        <taxon>eudicotyledons</taxon>
        <taxon>Gunneridae</taxon>
        <taxon>Pentapetalae</taxon>
        <taxon>asterids</taxon>
        <taxon>lamiids</taxon>
        <taxon>Lamiales</taxon>
        <taxon>Orobanchaceae</taxon>
        <taxon>Buchnereae</taxon>
        <taxon>Striga</taxon>
    </lineage>
</organism>
<keyword evidence="4" id="KW-0547">Nucleotide-binding</keyword>
<evidence type="ECO:0000256" key="2">
    <source>
        <dbReference type="ARBA" id="ARBA00022527"/>
    </source>
</evidence>
<dbReference type="GO" id="GO:0005634">
    <property type="term" value="C:nucleus"/>
    <property type="evidence" value="ECO:0007669"/>
    <property type="project" value="TreeGrafter"/>
</dbReference>
<keyword evidence="2" id="KW-0723">Serine/threonine-protein kinase</keyword>
<dbReference type="Gene3D" id="3.30.200.20">
    <property type="entry name" value="Phosphorylase Kinase, domain 1"/>
    <property type="match status" value="1"/>
</dbReference>
<dbReference type="GO" id="GO:0005524">
    <property type="term" value="F:ATP binding"/>
    <property type="evidence" value="ECO:0007669"/>
    <property type="project" value="UniProtKB-KW"/>
</dbReference>
<evidence type="ECO:0000313" key="10">
    <source>
        <dbReference type="Proteomes" id="UP001153555"/>
    </source>
</evidence>
<dbReference type="Pfam" id="PF00069">
    <property type="entry name" value="Pkinase"/>
    <property type="match status" value="1"/>
</dbReference>
<dbReference type="Proteomes" id="UP001153555">
    <property type="component" value="Unassembled WGS sequence"/>
</dbReference>
<dbReference type="PROSITE" id="PS50011">
    <property type="entry name" value="PROTEIN_KINASE_DOM"/>
    <property type="match status" value="1"/>
</dbReference>
<sequence>MATGTVLPSAYDAFIAGRKRAHRSKGPKGVNIKKAEQHDEDDRRLDVTTDCGIKKRRLLGCPDAAGTAKKSSRTTSSGSSSWYGTIHDYECLDMISQGAYGAVYRARHKKTREIVAVKKEFGGLCESTLTEISILRSIRHPSVVEYKQVVVDDLDGIYVVMEYMEYDLHEYLKKNPSIDLPQVKRLMKELLEGVHHLHEKEVMHRDLKPSNLLVNAEEPGKLKICDFGLSSRFEDKPCTPNVGTLWYRAPELFLGAHAYLPAVDMWSVGCIMAEFFLGKVLFRGESEIEQLQIIVTNLEQPHCVLQHKFAAAAAANPLKGGPLLTESGFELLSSLLTYSPQERITAREALGHRWFQE</sequence>
<dbReference type="PANTHER" id="PTHR24056:SF107">
    <property type="entry name" value="CYCLIN-DEPENDENT KINASE 11A-RELATED"/>
    <property type="match status" value="1"/>
</dbReference>
<feature type="region of interest" description="Disordered" evidence="7">
    <location>
        <begin position="22"/>
        <end position="41"/>
    </location>
</feature>
<comment type="caution">
    <text evidence="9">The sequence shown here is derived from an EMBL/GenBank/DDBJ whole genome shotgun (WGS) entry which is preliminary data.</text>
</comment>
<dbReference type="InterPro" id="IPR011009">
    <property type="entry name" value="Kinase-like_dom_sf"/>
</dbReference>
<keyword evidence="6" id="KW-0067">ATP-binding</keyword>
<dbReference type="FunFam" id="1.10.510.10:FF:000624">
    <property type="entry name" value="Mitogen-activated protein kinase"/>
    <property type="match status" value="1"/>
</dbReference>
<evidence type="ECO:0000259" key="8">
    <source>
        <dbReference type="PROSITE" id="PS50011"/>
    </source>
</evidence>
<dbReference type="GO" id="GO:0007346">
    <property type="term" value="P:regulation of mitotic cell cycle"/>
    <property type="evidence" value="ECO:0007669"/>
    <property type="project" value="TreeGrafter"/>
</dbReference>
<dbReference type="SUPFAM" id="SSF56112">
    <property type="entry name" value="Protein kinase-like (PK-like)"/>
    <property type="match status" value="1"/>
</dbReference>
<dbReference type="AlphaFoldDB" id="A0A9N7MVC6"/>
<dbReference type="SMART" id="SM00220">
    <property type="entry name" value="S_TKc"/>
    <property type="match status" value="1"/>
</dbReference>
<dbReference type="PANTHER" id="PTHR24056">
    <property type="entry name" value="CELL DIVISION PROTEIN KINASE"/>
    <property type="match status" value="1"/>
</dbReference>
<dbReference type="PROSITE" id="PS00108">
    <property type="entry name" value="PROTEIN_KINASE_ST"/>
    <property type="match status" value="1"/>
</dbReference>
<dbReference type="InterPro" id="IPR000719">
    <property type="entry name" value="Prot_kinase_dom"/>
</dbReference>
<dbReference type="InterPro" id="IPR050108">
    <property type="entry name" value="CDK"/>
</dbReference>
<protein>
    <submittedName>
        <fullName evidence="9">Protein kinase superfamily protein</fullName>
    </submittedName>
</protein>
<dbReference type="InterPro" id="IPR008271">
    <property type="entry name" value="Ser/Thr_kinase_AS"/>
</dbReference>
<reference evidence="9" key="1">
    <citation type="submission" date="2019-12" db="EMBL/GenBank/DDBJ databases">
        <authorList>
            <person name="Scholes J."/>
        </authorList>
    </citation>
    <scope>NUCLEOTIDE SEQUENCE</scope>
</reference>
<comment type="similarity">
    <text evidence="1">Belongs to the protein kinase superfamily. CMGC Ser/Thr protein kinase family. CDC2/CDKX subfamily.</text>
</comment>
<proteinExistence type="inferred from homology"/>
<evidence type="ECO:0000256" key="5">
    <source>
        <dbReference type="ARBA" id="ARBA00022777"/>
    </source>
</evidence>
<keyword evidence="3" id="KW-0808">Transferase</keyword>
<evidence type="ECO:0000256" key="3">
    <source>
        <dbReference type="ARBA" id="ARBA00022679"/>
    </source>
</evidence>
<dbReference type="EMBL" id="CACSLK010012206">
    <property type="protein sequence ID" value="CAA0813906.1"/>
    <property type="molecule type" value="Genomic_DNA"/>
</dbReference>
<evidence type="ECO:0000256" key="6">
    <source>
        <dbReference type="ARBA" id="ARBA00022840"/>
    </source>
</evidence>
<name>A0A9N7MVC6_STRHE</name>
<accession>A0A9N7MVC6</accession>
<dbReference type="OrthoDB" id="648396at2759"/>
<evidence type="ECO:0000313" key="9">
    <source>
        <dbReference type="EMBL" id="CAA0813906.1"/>
    </source>
</evidence>
<gene>
    <name evidence="9" type="ORF">SHERM_14247</name>
</gene>
<evidence type="ECO:0000256" key="1">
    <source>
        <dbReference type="ARBA" id="ARBA00006485"/>
    </source>
</evidence>